<feature type="transmembrane region" description="Helical" evidence="1">
    <location>
        <begin position="114"/>
        <end position="132"/>
    </location>
</feature>
<dbReference type="PANTHER" id="PTHR24177:SF329">
    <property type="entry name" value="ANKYRIN REPEAT PROTEIN"/>
    <property type="match status" value="1"/>
</dbReference>
<dbReference type="EMBL" id="VIEB01000660">
    <property type="protein sequence ID" value="TQD83919.1"/>
    <property type="molecule type" value="Genomic_DNA"/>
</dbReference>
<feature type="transmembrane region" description="Helical" evidence="1">
    <location>
        <begin position="7"/>
        <end position="27"/>
    </location>
</feature>
<dbReference type="PANTHER" id="PTHR24177">
    <property type="entry name" value="CASKIN"/>
    <property type="match status" value="1"/>
</dbReference>
<dbReference type="AlphaFoldDB" id="A0A540LC34"/>
<comment type="caution">
    <text evidence="3">The sequence shown here is derived from an EMBL/GenBank/DDBJ whole genome shotgun (WGS) entry which is preliminary data.</text>
</comment>
<evidence type="ECO:0000313" key="4">
    <source>
        <dbReference type="Proteomes" id="UP000315295"/>
    </source>
</evidence>
<feature type="domain" description="PGG" evidence="2">
    <location>
        <begin position="1"/>
        <end position="106"/>
    </location>
</feature>
<sequence length="158" mass="17309">MKETSTSCTVVGALIVTIMFAAAFTVPSGNDEEIGLSKVFTTFIVSDAISLFSSTTSITMFFGILTSRYSQDDFHKSLPIKMIIGLFTLFLSIATMMVVFSCGLYIILDGKSSIVIPSILLAGVPVASFIWMQFPLLKDLSISTFGWGIFNRKQKNLF</sequence>
<dbReference type="Proteomes" id="UP000315295">
    <property type="component" value="Unassembled WGS sequence"/>
</dbReference>
<gene>
    <name evidence="3" type="ORF">C1H46_030531</name>
</gene>
<feature type="transmembrane region" description="Helical" evidence="1">
    <location>
        <begin position="86"/>
        <end position="108"/>
    </location>
</feature>
<keyword evidence="1" id="KW-1133">Transmembrane helix</keyword>
<keyword evidence="1" id="KW-0812">Transmembrane</keyword>
<evidence type="ECO:0000259" key="2">
    <source>
        <dbReference type="Pfam" id="PF13962"/>
    </source>
</evidence>
<evidence type="ECO:0000256" key="1">
    <source>
        <dbReference type="SAM" id="Phobius"/>
    </source>
</evidence>
<organism evidence="3 4">
    <name type="scientific">Malus baccata</name>
    <name type="common">Siberian crab apple</name>
    <name type="synonym">Pyrus baccata</name>
    <dbReference type="NCBI Taxonomy" id="106549"/>
    <lineage>
        <taxon>Eukaryota</taxon>
        <taxon>Viridiplantae</taxon>
        <taxon>Streptophyta</taxon>
        <taxon>Embryophyta</taxon>
        <taxon>Tracheophyta</taxon>
        <taxon>Spermatophyta</taxon>
        <taxon>Magnoliopsida</taxon>
        <taxon>eudicotyledons</taxon>
        <taxon>Gunneridae</taxon>
        <taxon>Pentapetalae</taxon>
        <taxon>rosids</taxon>
        <taxon>fabids</taxon>
        <taxon>Rosales</taxon>
        <taxon>Rosaceae</taxon>
        <taxon>Amygdaloideae</taxon>
        <taxon>Maleae</taxon>
        <taxon>Malus</taxon>
    </lineage>
</organism>
<keyword evidence="1" id="KW-0472">Membrane</keyword>
<keyword evidence="4" id="KW-1185">Reference proteome</keyword>
<feature type="transmembrane region" description="Helical" evidence="1">
    <location>
        <begin position="39"/>
        <end position="65"/>
    </location>
</feature>
<protein>
    <recommendedName>
        <fullName evidence="2">PGG domain-containing protein</fullName>
    </recommendedName>
</protein>
<dbReference type="Pfam" id="PF13962">
    <property type="entry name" value="PGG"/>
    <property type="match status" value="1"/>
</dbReference>
<dbReference type="GO" id="GO:0016020">
    <property type="term" value="C:membrane"/>
    <property type="evidence" value="ECO:0007669"/>
    <property type="project" value="TreeGrafter"/>
</dbReference>
<accession>A0A540LC34</accession>
<dbReference type="InterPro" id="IPR026961">
    <property type="entry name" value="PGG_dom"/>
</dbReference>
<proteinExistence type="predicted"/>
<name>A0A540LC34_MALBA</name>
<evidence type="ECO:0000313" key="3">
    <source>
        <dbReference type="EMBL" id="TQD83919.1"/>
    </source>
</evidence>
<reference evidence="3 4" key="1">
    <citation type="journal article" date="2019" name="G3 (Bethesda)">
        <title>Sequencing of a Wild Apple (Malus baccata) Genome Unravels the Differences Between Cultivated and Wild Apple Species Regarding Disease Resistance and Cold Tolerance.</title>
        <authorList>
            <person name="Chen X."/>
        </authorList>
    </citation>
    <scope>NUCLEOTIDE SEQUENCE [LARGE SCALE GENOMIC DNA]</scope>
    <source>
        <strain evidence="4">cv. Shandingzi</strain>
        <tissue evidence="3">Leaves</tissue>
    </source>
</reference>
<dbReference type="STRING" id="106549.A0A540LC34"/>